<reference evidence="1 2" key="1">
    <citation type="submission" date="2019-07" db="EMBL/GenBank/DDBJ databases">
        <title>Genome sequencing of the stress-tolerant strain Azospirillum brasilense Az19.</title>
        <authorList>
            <person name="Maroniche G.A."/>
            <person name="Garcia J.E."/>
            <person name="Pagnussat L."/>
            <person name="Amenta M."/>
            <person name="Creus C.M."/>
        </authorList>
    </citation>
    <scope>NUCLEOTIDE SEQUENCE [LARGE SCALE GENOMIC DNA]</scope>
    <source>
        <strain evidence="1 2">Az19</strain>
    </source>
</reference>
<protein>
    <submittedName>
        <fullName evidence="1">Uncharacterized protein</fullName>
    </submittedName>
</protein>
<comment type="caution">
    <text evidence="1">The sequence shown here is derived from an EMBL/GenBank/DDBJ whole genome shotgun (WGS) entry which is preliminary data.</text>
</comment>
<sequence length="45" mass="5484">MSQRLDTFSVLNNALNAYDRRRCFCWKLRHLSTNCNKVHHQLFFV</sequence>
<evidence type="ECO:0000313" key="1">
    <source>
        <dbReference type="EMBL" id="KAA1053328.1"/>
    </source>
</evidence>
<evidence type="ECO:0000313" key="2">
    <source>
        <dbReference type="Proteomes" id="UP000325333"/>
    </source>
</evidence>
<dbReference type="Proteomes" id="UP000325333">
    <property type="component" value="Unassembled WGS sequence"/>
</dbReference>
<dbReference type="AlphaFoldDB" id="A0A5B0KPM1"/>
<dbReference type="EMBL" id="VEWN01000016">
    <property type="protein sequence ID" value="KAA1053328.1"/>
    <property type="molecule type" value="Genomic_DNA"/>
</dbReference>
<accession>A0A5B0KPM1</accession>
<name>A0A5B0KPM1_9PROT</name>
<organism evidence="1 2">
    <name type="scientific">Azospirillum argentinense</name>
    <dbReference type="NCBI Taxonomy" id="2970906"/>
    <lineage>
        <taxon>Bacteria</taxon>
        <taxon>Pseudomonadati</taxon>
        <taxon>Pseudomonadota</taxon>
        <taxon>Alphaproteobacteria</taxon>
        <taxon>Rhodospirillales</taxon>
        <taxon>Azospirillaceae</taxon>
        <taxon>Azospirillum</taxon>
    </lineage>
</organism>
<gene>
    <name evidence="1" type="ORF">FH063_002941</name>
</gene>
<proteinExistence type="predicted"/>